<organism evidence="9 10">
    <name type="scientific">Sciurus vulgaris</name>
    <name type="common">Eurasian red squirrel</name>
    <dbReference type="NCBI Taxonomy" id="55149"/>
    <lineage>
        <taxon>Eukaryota</taxon>
        <taxon>Metazoa</taxon>
        <taxon>Chordata</taxon>
        <taxon>Craniata</taxon>
        <taxon>Vertebrata</taxon>
        <taxon>Euteleostomi</taxon>
        <taxon>Mammalia</taxon>
        <taxon>Eutheria</taxon>
        <taxon>Euarchontoglires</taxon>
        <taxon>Glires</taxon>
        <taxon>Rodentia</taxon>
        <taxon>Sciuromorpha</taxon>
        <taxon>Sciuridae</taxon>
        <taxon>Sciurinae</taxon>
        <taxon>Sciurini</taxon>
        <taxon>Sciurus</taxon>
    </lineage>
</organism>
<evidence type="ECO:0000256" key="6">
    <source>
        <dbReference type="SAM" id="MobiDB-lite"/>
    </source>
</evidence>
<feature type="domain" description="O-methyltransferase dimerisation" evidence="8">
    <location>
        <begin position="244"/>
        <end position="322"/>
    </location>
</feature>
<accession>A0A8D2E071</accession>
<dbReference type="InterPro" id="IPR016461">
    <property type="entry name" value="COMT-like"/>
</dbReference>
<dbReference type="SUPFAM" id="SSF53335">
    <property type="entry name" value="S-adenosyl-L-methionine-dependent methyltransferases"/>
    <property type="match status" value="1"/>
</dbReference>
<evidence type="ECO:0000256" key="4">
    <source>
        <dbReference type="ARBA" id="ARBA00022691"/>
    </source>
</evidence>
<evidence type="ECO:0000256" key="1">
    <source>
        <dbReference type="ARBA" id="ARBA00001968"/>
    </source>
</evidence>
<keyword evidence="3" id="KW-0808">Transferase</keyword>
<evidence type="ECO:0000256" key="5">
    <source>
        <dbReference type="ARBA" id="ARBA00022801"/>
    </source>
</evidence>
<dbReference type="InterPro" id="IPR036390">
    <property type="entry name" value="WH_DNA-bd_sf"/>
</dbReference>
<dbReference type="Gene3D" id="1.10.10.10">
    <property type="entry name" value="Winged helix-like DNA-binding domain superfamily/Winged helix DNA-binding domain"/>
    <property type="match status" value="1"/>
</dbReference>
<reference evidence="9" key="2">
    <citation type="submission" date="2025-09" db="UniProtKB">
        <authorList>
            <consortium name="Ensembl"/>
        </authorList>
    </citation>
    <scope>IDENTIFICATION</scope>
</reference>
<dbReference type="Pfam" id="PF00891">
    <property type="entry name" value="Methyltransf_2"/>
    <property type="match status" value="1"/>
</dbReference>
<dbReference type="SUPFAM" id="SSF46785">
    <property type="entry name" value="Winged helix' DNA-binding domain"/>
    <property type="match status" value="1"/>
</dbReference>
<dbReference type="PROSITE" id="PS51683">
    <property type="entry name" value="SAM_OMT_II"/>
    <property type="match status" value="1"/>
</dbReference>
<dbReference type="InterPro" id="IPR003697">
    <property type="entry name" value="Maf-like"/>
</dbReference>
<comment type="cofactor">
    <cofactor evidence="1">
        <name>a divalent metal cation</name>
        <dbReference type="ChEBI" id="CHEBI:60240"/>
    </cofactor>
</comment>
<dbReference type="Gene3D" id="3.90.950.10">
    <property type="match status" value="1"/>
</dbReference>
<dbReference type="Ensembl" id="ENSSVLT00005034969.1">
    <property type="protein sequence ID" value="ENSSVLP00005031487.1"/>
    <property type="gene ID" value="ENSSVLG00005024762.1"/>
</dbReference>
<keyword evidence="5" id="KW-0378">Hydrolase</keyword>
<keyword evidence="4" id="KW-0949">S-adenosyl-L-methionine</keyword>
<evidence type="ECO:0000313" key="9">
    <source>
        <dbReference type="Ensembl" id="ENSSVLP00005031487.1"/>
    </source>
</evidence>
<evidence type="ECO:0000259" key="8">
    <source>
        <dbReference type="Pfam" id="PF08100"/>
    </source>
</evidence>
<feature type="domain" description="O-methyltransferase C-terminal" evidence="7">
    <location>
        <begin position="344"/>
        <end position="541"/>
    </location>
</feature>
<dbReference type="Pfam" id="PF02545">
    <property type="entry name" value="Maf"/>
    <property type="match status" value="1"/>
</dbReference>
<dbReference type="GO" id="GO:0046983">
    <property type="term" value="F:protein dimerization activity"/>
    <property type="evidence" value="ECO:0007669"/>
    <property type="project" value="InterPro"/>
</dbReference>
<dbReference type="PANTHER" id="PTHR43213:SF5">
    <property type="entry name" value="BIFUNCTIONAL DTTP_UTP PYROPHOSPHATASE_METHYLTRANSFERASE PROTEIN-RELATED"/>
    <property type="match status" value="1"/>
</dbReference>
<dbReference type="InterPro" id="IPR029063">
    <property type="entry name" value="SAM-dependent_MTases_sf"/>
</dbReference>
<evidence type="ECO:0000259" key="7">
    <source>
        <dbReference type="Pfam" id="PF00891"/>
    </source>
</evidence>
<evidence type="ECO:0000313" key="10">
    <source>
        <dbReference type="Proteomes" id="UP000694564"/>
    </source>
</evidence>
<protein>
    <submittedName>
        <fullName evidence="9">Acetylserotonin O-methyltransferase like</fullName>
    </submittedName>
</protein>
<dbReference type="InterPro" id="IPR012967">
    <property type="entry name" value="COMT_dimerisation"/>
</dbReference>
<dbReference type="GO" id="GO:0047429">
    <property type="term" value="F:nucleoside triphosphate diphosphatase activity"/>
    <property type="evidence" value="ECO:0007669"/>
    <property type="project" value="InterPro"/>
</dbReference>
<feature type="region of interest" description="Disordered" evidence="6">
    <location>
        <begin position="180"/>
        <end position="233"/>
    </location>
</feature>
<dbReference type="GeneTree" id="ENSGT00940000162413"/>
<dbReference type="Proteomes" id="UP000694564">
    <property type="component" value="Chromosome X"/>
</dbReference>
<sequence>MVLCPVIGKLLHKRVVLASASPRRQEILSNAVSGRRRRGAGQGRDLGAAVTGWRLSRRLSGKEHSVFTGVAIVSCTCTDHVLETQVSEFYEETRVKFSELSEELLWDYIHSGEPMDKAGGYGIQALGGMLVEYVRGDFLNVVGFPLNRFCKKLAELYCPPRGQDVRRAHHDSIPAVDSFETLRDQDGGGPEPAPSDVGPGAGPASAGSLRGLSEADGDPLAPGSSEASCNGQVERQSPFPAGLLDLIDGFKASKALFTACKLRLFDVLRDGAHRNATDVARQVDAAVCGTRRLLDVCVGLGLLQRTAQGYSNTELADRYLVSDGECSLHSFVVHSNDHTWPLFTRLEQAVREGPQQHRGASEEEAGDPTQVVRPMEATHGLATLTARRLASAFDLTRFPSACQLGGCTGALPWVLARESPWLKVTVFDCPEVLHLPGGRRPQLPLASPPGDPCRDALPAADLYILPRLPPEWPDDRVHRLLRRVAASCRPGGGLLLAEVALDEGQGPARCGLRHRLDLLVRTPGRDWSLGECRRLLAQHGFPDVRVAPVGDIPGAVLGIRAGP</sequence>
<dbReference type="FunFam" id="1.10.10.10:FF:000358">
    <property type="entry name" value="Acetylserotonin O-methyltransferase"/>
    <property type="match status" value="1"/>
</dbReference>
<dbReference type="InterPro" id="IPR029001">
    <property type="entry name" value="ITPase-like_fam"/>
</dbReference>
<reference evidence="9" key="1">
    <citation type="submission" date="2025-08" db="UniProtKB">
        <authorList>
            <consortium name="Ensembl"/>
        </authorList>
    </citation>
    <scope>IDENTIFICATION</scope>
</reference>
<dbReference type="InterPro" id="IPR001077">
    <property type="entry name" value="COMT_C"/>
</dbReference>
<dbReference type="AlphaFoldDB" id="A0A8D2E071"/>
<evidence type="ECO:0000256" key="3">
    <source>
        <dbReference type="ARBA" id="ARBA00022679"/>
    </source>
</evidence>
<dbReference type="SUPFAM" id="SSF52972">
    <property type="entry name" value="ITPase-like"/>
    <property type="match status" value="1"/>
</dbReference>
<dbReference type="GO" id="GO:0008171">
    <property type="term" value="F:O-methyltransferase activity"/>
    <property type="evidence" value="ECO:0007669"/>
    <property type="project" value="InterPro"/>
</dbReference>
<name>A0A8D2E071_SCIVU</name>
<evidence type="ECO:0000256" key="2">
    <source>
        <dbReference type="ARBA" id="ARBA00022603"/>
    </source>
</evidence>
<dbReference type="GO" id="GO:0032259">
    <property type="term" value="P:methylation"/>
    <property type="evidence" value="ECO:0007669"/>
    <property type="project" value="UniProtKB-KW"/>
</dbReference>
<proteinExistence type="predicted"/>
<keyword evidence="10" id="KW-1185">Reference proteome</keyword>
<dbReference type="PANTHER" id="PTHR43213">
    <property type="entry name" value="BIFUNCTIONAL DTTP/UTP PYROPHOSPHATASE/METHYLTRANSFERASE PROTEIN-RELATED"/>
    <property type="match status" value="1"/>
</dbReference>
<feature type="compositionally biased region" description="Low complexity" evidence="6">
    <location>
        <begin position="194"/>
        <end position="208"/>
    </location>
</feature>
<keyword evidence="2" id="KW-0489">Methyltransferase</keyword>
<dbReference type="OrthoDB" id="10267058at2759"/>
<dbReference type="Gene3D" id="3.40.50.150">
    <property type="entry name" value="Vaccinia Virus protein VP39"/>
    <property type="match status" value="1"/>
</dbReference>
<dbReference type="Pfam" id="PF08100">
    <property type="entry name" value="Dimerisation"/>
    <property type="match status" value="1"/>
</dbReference>
<gene>
    <name evidence="9" type="primary">ASMTL</name>
</gene>
<dbReference type="InterPro" id="IPR036388">
    <property type="entry name" value="WH-like_DNA-bd_sf"/>
</dbReference>